<keyword evidence="3" id="KW-1185">Reference proteome</keyword>
<dbReference type="EMBL" id="JAPDRN010000055">
    <property type="protein sequence ID" value="KAJ9632556.1"/>
    <property type="molecule type" value="Genomic_DNA"/>
</dbReference>
<dbReference type="PANTHER" id="PTHR34861:SF11">
    <property type="entry name" value="CYCLASE"/>
    <property type="match status" value="1"/>
</dbReference>
<evidence type="ECO:0008006" key="4">
    <source>
        <dbReference type="Google" id="ProtNLM"/>
    </source>
</evidence>
<dbReference type="Pfam" id="PF04199">
    <property type="entry name" value="Cyclase"/>
    <property type="match status" value="1"/>
</dbReference>
<dbReference type="InterPro" id="IPR007325">
    <property type="entry name" value="KFase/CYL"/>
</dbReference>
<reference evidence="2" key="1">
    <citation type="submission" date="2022-10" db="EMBL/GenBank/DDBJ databases">
        <title>Culturing micro-colonial fungi from biological soil crusts in the Mojave desert and describing Neophaeococcomyces mojavensis, and introducing the new genera and species Taxawa tesnikishii.</title>
        <authorList>
            <person name="Kurbessoian T."/>
            <person name="Stajich J.E."/>
        </authorList>
    </citation>
    <scope>NUCLEOTIDE SEQUENCE</scope>
    <source>
        <strain evidence="2">TK_35</strain>
    </source>
</reference>
<comment type="similarity">
    <text evidence="1">Belongs to the Cyclase 1 superfamily.</text>
</comment>
<dbReference type="SUPFAM" id="SSF102198">
    <property type="entry name" value="Putative cyclase"/>
    <property type="match status" value="1"/>
</dbReference>
<dbReference type="InterPro" id="IPR037175">
    <property type="entry name" value="KFase_sf"/>
</dbReference>
<organism evidence="2 3">
    <name type="scientific">Knufia peltigerae</name>
    <dbReference type="NCBI Taxonomy" id="1002370"/>
    <lineage>
        <taxon>Eukaryota</taxon>
        <taxon>Fungi</taxon>
        <taxon>Dikarya</taxon>
        <taxon>Ascomycota</taxon>
        <taxon>Pezizomycotina</taxon>
        <taxon>Eurotiomycetes</taxon>
        <taxon>Chaetothyriomycetidae</taxon>
        <taxon>Chaetothyriales</taxon>
        <taxon>Trichomeriaceae</taxon>
        <taxon>Knufia</taxon>
    </lineage>
</organism>
<dbReference type="GO" id="GO:0019441">
    <property type="term" value="P:L-tryptophan catabolic process to kynurenine"/>
    <property type="evidence" value="ECO:0007669"/>
    <property type="project" value="InterPro"/>
</dbReference>
<dbReference type="Proteomes" id="UP001172681">
    <property type="component" value="Unassembled WGS sequence"/>
</dbReference>
<evidence type="ECO:0000256" key="1">
    <source>
        <dbReference type="ARBA" id="ARBA00007865"/>
    </source>
</evidence>
<dbReference type="AlphaFoldDB" id="A0AA38Y0Z6"/>
<comment type="caution">
    <text evidence="2">The sequence shown here is derived from an EMBL/GenBank/DDBJ whole genome shotgun (WGS) entry which is preliminary data.</text>
</comment>
<dbReference type="PANTHER" id="PTHR34861">
    <property type="match status" value="1"/>
</dbReference>
<evidence type="ECO:0000313" key="2">
    <source>
        <dbReference type="EMBL" id="KAJ9632556.1"/>
    </source>
</evidence>
<sequence>MATQAQPHIPQFKDLPVDASHPPHSAWIWGPDDQLGTLNFLTKSAVLQGASEMKIGERIGLDWSLNLSNVPADFRQGLKHEIFQIGPNVNDDVLELNTQSSSQWDGFRHWAFSDGRHYNGLEQSELERGGSTRNGIHEWCRKGIVGRGVLIDFVEYANLHDIEYDATAHYAITLEQIKEIAQACDIQFHHGDILIIRTGKSSPLHCFRLAMSSTSELAGYTESLGSMSESDLTAVKERSSPWAASYPGVENTLEMLGWLWDNRFAAVAGDAPGFEAFPPTKFRMHETLLSGFGMPIGELLYLPMLAKVCQRERRWTFFFTSQPLNVVGAVASPPNALAIL</sequence>
<accession>A0AA38Y0Z6</accession>
<proteinExistence type="inferred from homology"/>
<protein>
    <recommendedName>
        <fullName evidence="4">Cyclase</fullName>
    </recommendedName>
</protein>
<gene>
    <name evidence="2" type="ORF">H2204_007860</name>
</gene>
<dbReference type="GO" id="GO:0004061">
    <property type="term" value="F:arylformamidase activity"/>
    <property type="evidence" value="ECO:0007669"/>
    <property type="project" value="InterPro"/>
</dbReference>
<dbReference type="Gene3D" id="3.50.30.50">
    <property type="entry name" value="Putative cyclase"/>
    <property type="match status" value="1"/>
</dbReference>
<evidence type="ECO:0000313" key="3">
    <source>
        <dbReference type="Proteomes" id="UP001172681"/>
    </source>
</evidence>
<name>A0AA38Y0Z6_9EURO</name>